<evidence type="ECO:0000256" key="4">
    <source>
        <dbReference type="ARBA" id="ARBA00022496"/>
    </source>
</evidence>
<dbReference type="Proteomes" id="UP000676386">
    <property type="component" value="Unassembled WGS sequence"/>
</dbReference>
<dbReference type="Gene3D" id="2.170.130.10">
    <property type="entry name" value="TonB-dependent receptor, plug domain"/>
    <property type="match status" value="1"/>
</dbReference>
<dbReference type="Gene3D" id="2.60.40.1120">
    <property type="entry name" value="Carboxypeptidase-like, regulatory domain"/>
    <property type="match status" value="1"/>
</dbReference>
<dbReference type="RefSeq" id="WP_211974146.1">
    <property type="nucleotide sequence ID" value="NZ_CBFHAM010000024.1"/>
</dbReference>
<dbReference type="Pfam" id="PF07715">
    <property type="entry name" value="Plug"/>
    <property type="match status" value="1"/>
</dbReference>
<evidence type="ECO:0000256" key="9">
    <source>
        <dbReference type="ARBA" id="ARBA00023237"/>
    </source>
</evidence>
<dbReference type="InterPro" id="IPR000531">
    <property type="entry name" value="Beta-barrel_TonB"/>
</dbReference>
<keyword evidence="8 10" id="KW-0472">Membrane</keyword>
<accession>A0ABS5J3Q5</accession>
<feature type="domain" description="Secretin/TonB short N-terminal" evidence="13">
    <location>
        <begin position="76"/>
        <end position="127"/>
    </location>
</feature>
<comment type="similarity">
    <text evidence="10 11">Belongs to the TonB-dependent receptor family.</text>
</comment>
<reference evidence="14 15" key="1">
    <citation type="submission" date="2021-04" db="EMBL/GenBank/DDBJ databases">
        <title>Chitinophaga sp. nov., isolated from the rhizosphere soil.</title>
        <authorList>
            <person name="He S."/>
        </authorList>
    </citation>
    <scope>NUCLEOTIDE SEQUENCE [LARGE SCALE GENOMIC DNA]</scope>
    <source>
        <strain evidence="14 15">2R12</strain>
    </source>
</reference>
<evidence type="ECO:0000256" key="7">
    <source>
        <dbReference type="ARBA" id="ARBA00023077"/>
    </source>
</evidence>
<organism evidence="14 15">
    <name type="scientific">Chitinophaga hostae</name>
    <dbReference type="NCBI Taxonomy" id="2831022"/>
    <lineage>
        <taxon>Bacteria</taxon>
        <taxon>Pseudomonadati</taxon>
        <taxon>Bacteroidota</taxon>
        <taxon>Chitinophagia</taxon>
        <taxon>Chitinophagales</taxon>
        <taxon>Chitinophagaceae</taxon>
        <taxon>Chitinophaga</taxon>
    </lineage>
</organism>
<evidence type="ECO:0000313" key="14">
    <source>
        <dbReference type="EMBL" id="MBS0029052.1"/>
    </source>
</evidence>
<dbReference type="SUPFAM" id="SSF56935">
    <property type="entry name" value="Porins"/>
    <property type="match status" value="1"/>
</dbReference>
<dbReference type="PROSITE" id="PS00018">
    <property type="entry name" value="EF_HAND_1"/>
    <property type="match status" value="1"/>
</dbReference>
<evidence type="ECO:0000256" key="12">
    <source>
        <dbReference type="SAM" id="MobiDB-lite"/>
    </source>
</evidence>
<name>A0ABS5J3Q5_9BACT</name>
<evidence type="ECO:0000256" key="6">
    <source>
        <dbReference type="ARBA" id="ARBA00023004"/>
    </source>
</evidence>
<dbReference type="InterPro" id="IPR011662">
    <property type="entry name" value="Secretin/TonB_short_N"/>
</dbReference>
<dbReference type="NCBIfam" id="TIGR04057">
    <property type="entry name" value="SusC_RagA_signa"/>
    <property type="match status" value="1"/>
</dbReference>
<keyword evidence="9 10" id="KW-0998">Cell outer membrane</keyword>
<feature type="region of interest" description="Disordered" evidence="12">
    <location>
        <begin position="134"/>
        <end position="156"/>
    </location>
</feature>
<evidence type="ECO:0000256" key="2">
    <source>
        <dbReference type="ARBA" id="ARBA00022448"/>
    </source>
</evidence>
<evidence type="ECO:0000256" key="11">
    <source>
        <dbReference type="RuleBase" id="RU003357"/>
    </source>
</evidence>
<keyword evidence="7 11" id="KW-0798">TonB box</keyword>
<dbReference type="InterPro" id="IPR023996">
    <property type="entry name" value="TonB-dep_OMP_SusC/RagA"/>
</dbReference>
<keyword evidence="4" id="KW-0406">Ion transport</keyword>
<dbReference type="InterPro" id="IPR037066">
    <property type="entry name" value="Plug_dom_sf"/>
</dbReference>
<evidence type="ECO:0000259" key="13">
    <source>
        <dbReference type="SMART" id="SM00965"/>
    </source>
</evidence>
<keyword evidence="4" id="KW-0410">Iron transport</keyword>
<dbReference type="Pfam" id="PF07660">
    <property type="entry name" value="STN"/>
    <property type="match status" value="1"/>
</dbReference>
<keyword evidence="5 10" id="KW-0812">Transmembrane</keyword>
<comment type="caution">
    <text evidence="14">The sequence shown here is derived from an EMBL/GenBank/DDBJ whole genome shotgun (WGS) entry which is preliminary data.</text>
</comment>
<dbReference type="Pfam" id="PF13715">
    <property type="entry name" value="CarbopepD_reg_2"/>
    <property type="match status" value="1"/>
</dbReference>
<evidence type="ECO:0000256" key="1">
    <source>
        <dbReference type="ARBA" id="ARBA00004571"/>
    </source>
</evidence>
<dbReference type="Gene3D" id="2.40.170.20">
    <property type="entry name" value="TonB-dependent receptor, beta-barrel domain"/>
    <property type="match status" value="1"/>
</dbReference>
<dbReference type="InterPro" id="IPR008969">
    <property type="entry name" value="CarboxyPept-like_regulatory"/>
</dbReference>
<keyword evidence="2 10" id="KW-0813">Transport</keyword>
<comment type="subcellular location">
    <subcellularLocation>
        <location evidence="1 10">Cell outer membrane</location>
        <topology evidence="1 10">Multi-pass membrane protein</topology>
    </subcellularLocation>
</comment>
<proteinExistence type="inferred from homology"/>
<keyword evidence="14" id="KW-0675">Receptor</keyword>
<dbReference type="InterPro" id="IPR018247">
    <property type="entry name" value="EF_Hand_1_Ca_BS"/>
</dbReference>
<keyword evidence="15" id="KW-1185">Reference proteome</keyword>
<evidence type="ECO:0000313" key="15">
    <source>
        <dbReference type="Proteomes" id="UP000676386"/>
    </source>
</evidence>
<dbReference type="PROSITE" id="PS52016">
    <property type="entry name" value="TONB_DEPENDENT_REC_3"/>
    <property type="match status" value="1"/>
</dbReference>
<evidence type="ECO:0000256" key="3">
    <source>
        <dbReference type="ARBA" id="ARBA00022452"/>
    </source>
</evidence>
<dbReference type="InterPro" id="IPR012910">
    <property type="entry name" value="Plug_dom"/>
</dbReference>
<dbReference type="SUPFAM" id="SSF49464">
    <property type="entry name" value="Carboxypeptidase regulatory domain-like"/>
    <property type="match status" value="1"/>
</dbReference>
<dbReference type="InterPro" id="IPR023997">
    <property type="entry name" value="TonB-dep_OMP_SusC/RagA_CS"/>
</dbReference>
<evidence type="ECO:0000256" key="5">
    <source>
        <dbReference type="ARBA" id="ARBA00022692"/>
    </source>
</evidence>
<sequence length="1120" mass="121505">MQLTLFSQGGRHRFAWSKKIPRLSAKTLLTMKLTVLLMTIVLLEVHAAGYSQTVTLSQRNISLDKAFKEIRKQTGYTFLYTEEQLTHASTISLQLKNASLQEALDACFLDQPLSYTITDKVIVIKRKVTPPLPVNTPPDQEIKGRVTNAKGEPLPGATVQVKGTNRGVITNENGEYKISVPGENGILIVSSIGYNKTEIPVAGKSELPVTLQSSASSMNELVVVGYGEQKRGALTNAITTVSAAQFKDQPVNRLDQVLQGRTAGVQVTNAAGSPGGSVRIRIRGANSINGDNGPLYVVDGFVGAEFFAINPDDIESIQVLKDASATAIFGSRGSNGVIIITTKKGGKGGLKVNLTSRFSSATVIKKMDLLNAGDFAETANAHATAVGTTKPFTDAQVADYRAKGGTNWQDEIFRTAPSQEYLLSLSGGNDKSSYFISGNYLDQDGVINNSFYKRYTVRSNINTSLSNRVTAFLNITGSYSTAQNVDIPADGASSPLAQAITWSPTVPVRKADGKYTPNDPVGSIFNNPLALTTDRLAVTDRMLANLIGGFRFELLPGLTFNLQYGGNYLGYENKSFAGKTTNSGSATSSLRSNKEIRLQNTNTLNYHKLFNKVHSLDVTAVAEYQQSTYNYVSAGASNLTYEDFQWNNLSQGTPGSPGSGYSKWGLFSLVGRVNYGYNDKYLVSAAMRRDGSSKFLGSNKYGYFPSVSAGWLISNEAFMQNIPLVSTLKLRGSWGLTGNQGVNPYVTFSSYSNRIASFTNATFLTGIVLGNIGNPDLKWETTEQKNAGLDIGFLNNRINVTADYFIKNTRDLLLTETVPLYLGGNSITRNVGTVQNKGWELSVDADVLNKSAVKWNTWLNVSFIKNNVVYIGDDKKVIFDPNTRKIGGGMSPQSEFVVMPGQPLGAIWGLTYLGTWKPGDAKAADYKAKAGDSRYLDVNNDGQIDANDYGVIGTGIPKTSLGWNNTVSYRSFTLNLLFQGLFGFDKLNYNNAAAMYYGGDAREATLTAIKDRYIPGVNETSDIPAFSTTNRNFTQSTRFLEKADFLRLKNVSLSYDIPKSKLKNAIGIKVFVSATNLLTFTGYSGIDPEANSADGDIRQGIDFGSYPNAKTITGGVTLNF</sequence>
<dbReference type="InterPro" id="IPR039426">
    <property type="entry name" value="TonB-dep_rcpt-like"/>
</dbReference>
<dbReference type="Pfam" id="PF00593">
    <property type="entry name" value="TonB_dep_Rec_b-barrel"/>
    <property type="match status" value="1"/>
</dbReference>
<dbReference type="SMART" id="SM00965">
    <property type="entry name" value="STN"/>
    <property type="match status" value="1"/>
</dbReference>
<gene>
    <name evidence="14" type="ORF">KE626_17150</name>
</gene>
<keyword evidence="6" id="KW-0408">Iron</keyword>
<dbReference type="EMBL" id="JAGTXB010000007">
    <property type="protein sequence ID" value="MBS0029052.1"/>
    <property type="molecule type" value="Genomic_DNA"/>
</dbReference>
<dbReference type="NCBIfam" id="TIGR04056">
    <property type="entry name" value="OMP_RagA_SusC"/>
    <property type="match status" value="1"/>
</dbReference>
<evidence type="ECO:0000256" key="10">
    <source>
        <dbReference type="PROSITE-ProRule" id="PRU01360"/>
    </source>
</evidence>
<protein>
    <submittedName>
        <fullName evidence="14">TonB-dependent receptor</fullName>
    </submittedName>
</protein>
<keyword evidence="3 10" id="KW-1134">Transmembrane beta strand</keyword>
<dbReference type="InterPro" id="IPR036942">
    <property type="entry name" value="Beta-barrel_TonB_sf"/>
</dbReference>
<evidence type="ECO:0000256" key="8">
    <source>
        <dbReference type="ARBA" id="ARBA00023136"/>
    </source>
</evidence>